<accession>A0A8H3FWD9</accession>
<keyword evidence="7" id="KW-0963">Cytoplasm</keyword>
<dbReference type="GO" id="GO:0008608">
    <property type="term" value="P:attachment of spindle microtubules to kinetochore"/>
    <property type="evidence" value="ECO:0007669"/>
    <property type="project" value="InterPro"/>
</dbReference>
<dbReference type="GO" id="GO:0042729">
    <property type="term" value="C:DASH complex"/>
    <property type="evidence" value="ECO:0007669"/>
    <property type="project" value="InterPro"/>
</dbReference>
<feature type="compositionally biased region" description="Polar residues" evidence="17">
    <location>
        <begin position="329"/>
        <end position="342"/>
    </location>
</feature>
<evidence type="ECO:0000256" key="11">
    <source>
        <dbReference type="ARBA" id="ARBA00022829"/>
    </source>
</evidence>
<evidence type="ECO:0000256" key="8">
    <source>
        <dbReference type="ARBA" id="ARBA00022618"/>
    </source>
</evidence>
<evidence type="ECO:0000256" key="13">
    <source>
        <dbReference type="ARBA" id="ARBA00023212"/>
    </source>
</evidence>
<keyword evidence="16" id="KW-0137">Centromere</keyword>
<proteinExistence type="inferred from homology"/>
<feature type="region of interest" description="Disordered" evidence="17">
    <location>
        <begin position="259"/>
        <end position="286"/>
    </location>
</feature>
<sequence length="411" mass="45071">MARPVSNQQRTLTMMEELEKLEQSITMTLQEIDHNFSRAHRIVTSQILPVVDEFAKHSENLWENSKFWKQFFEASANVSLNSYEESTNTEETLTETETTTTQTGEPSISSYLSTPSQIGAGNGAEFTTPASNRTFSTFHGDESPNFDTPQATPRAAAQPAARVASYASPYEKIRREVQGSRREPSTPSTVPSTPLGQTMSEDPDEDESSILAPPSTVKQKAGHKSRTPANDPLMHRVLDKNYRIQATPHSQVRLPTRGTGAIAKTPTTGRKVPTRDRPADLDSSPMMEAPKLNTEIFTSPYKAPRVPGISVMTPAKHIQTSKEARSGDIGQNAQTKANSAWDSDSDEGFSDGYSPPKTIQFHIPQSKLLKTPAQEASKRIVDDLLTAAGGDLTDDSPSVIGRAYPMEDDTF</sequence>
<evidence type="ECO:0000256" key="14">
    <source>
        <dbReference type="ARBA" id="ARBA00023242"/>
    </source>
</evidence>
<keyword evidence="11" id="KW-0159">Chromosome partition</keyword>
<keyword evidence="6" id="KW-0158">Chromosome</keyword>
<keyword evidence="9" id="KW-0493">Microtubule</keyword>
<comment type="caution">
    <text evidence="18">The sequence shown here is derived from an EMBL/GenBank/DDBJ whole genome shotgun (WGS) entry which is preliminary data.</text>
</comment>
<gene>
    <name evidence="18" type="ORF">GOMPHAMPRED_005179</name>
</gene>
<dbReference type="PANTHER" id="PTHR28200:SF1">
    <property type="entry name" value="DASH COMPLEX SUBUNIT ASK1"/>
    <property type="match status" value="1"/>
</dbReference>
<reference evidence="18" key="1">
    <citation type="submission" date="2021-03" db="EMBL/GenBank/DDBJ databases">
        <authorList>
            <person name="Tagirdzhanova G."/>
        </authorList>
    </citation>
    <scope>NUCLEOTIDE SEQUENCE</scope>
</reference>
<comment type="similarity">
    <text evidence="4">Belongs to the DASH complex ASK1 family.</text>
</comment>
<keyword evidence="13" id="KW-0206">Cytoskeleton</keyword>
<name>A0A8H3FWD9_9LECA</name>
<dbReference type="GO" id="GO:0005874">
    <property type="term" value="C:microtubule"/>
    <property type="evidence" value="ECO:0007669"/>
    <property type="project" value="UniProtKB-KW"/>
</dbReference>
<evidence type="ECO:0000313" key="18">
    <source>
        <dbReference type="EMBL" id="CAF9928611.1"/>
    </source>
</evidence>
<protein>
    <recommendedName>
        <fullName evidence="5">DASH complex subunit ASK1</fullName>
    </recommendedName>
</protein>
<feature type="compositionally biased region" description="Low complexity" evidence="17">
    <location>
        <begin position="185"/>
        <end position="194"/>
    </location>
</feature>
<dbReference type="EMBL" id="CAJPDQ010000030">
    <property type="protein sequence ID" value="CAF9928611.1"/>
    <property type="molecule type" value="Genomic_DNA"/>
</dbReference>
<dbReference type="AlphaFoldDB" id="A0A8H3FWD9"/>
<dbReference type="GO" id="GO:0044732">
    <property type="term" value="C:mitotic spindle pole body"/>
    <property type="evidence" value="ECO:0007669"/>
    <property type="project" value="TreeGrafter"/>
</dbReference>
<evidence type="ECO:0000313" key="19">
    <source>
        <dbReference type="Proteomes" id="UP000664169"/>
    </source>
</evidence>
<dbReference type="OrthoDB" id="5573898at2759"/>
<organism evidence="18 19">
    <name type="scientific">Gomphillus americanus</name>
    <dbReference type="NCBI Taxonomy" id="1940652"/>
    <lineage>
        <taxon>Eukaryota</taxon>
        <taxon>Fungi</taxon>
        <taxon>Dikarya</taxon>
        <taxon>Ascomycota</taxon>
        <taxon>Pezizomycotina</taxon>
        <taxon>Lecanoromycetes</taxon>
        <taxon>OSLEUM clade</taxon>
        <taxon>Ostropomycetidae</taxon>
        <taxon>Ostropales</taxon>
        <taxon>Graphidaceae</taxon>
        <taxon>Gomphilloideae</taxon>
        <taxon>Gomphillus</taxon>
    </lineage>
</organism>
<keyword evidence="12" id="KW-0995">Kinetochore</keyword>
<feature type="compositionally biased region" description="Polar residues" evidence="17">
    <location>
        <begin position="106"/>
        <end position="119"/>
    </location>
</feature>
<feature type="compositionally biased region" description="Basic and acidic residues" evidence="17">
    <location>
        <begin position="171"/>
        <end position="184"/>
    </location>
</feature>
<comment type="subcellular location">
    <subcellularLocation>
        <location evidence="3">Chromosome</location>
        <location evidence="3">Centromere</location>
        <location evidence="3">Kinetochore</location>
    </subcellularLocation>
    <subcellularLocation>
        <location evidence="2">Cytoplasm</location>
        <location evidence="2">Cytoskeleton</location>
        <location evidence="2">Spindle</location>
    </subcellularLocation>
    <subcellularLocation>
        <location evidence="1">Nucleus</location>
    </subcellularLocation>
</comment>
<dbReference type="GO" id="GO:0051301">
    <property type="term" value="P:cell division"/>
    <property type="evidence" value="ECO:0007669"/>
    <property type="project" value="UniProtKB-KW"/>
</dbReference>
<keyword evidence="14" id="KW-0539">Nucleus</keyword>
<evidence type="ECO:0000256" key="2">
    <source>
        <dbReference type="ARBA" id="ARBA00004186"/>
    </source>
</evidence>
<feature type="compositionally biased region" description="Low complexity" evidence="17">
    <location>
        <begin position="84"/>
        <end position="105"/>
    </location>
</feature>
<keyword evidence="10" id="KW-0498">Mitosis</keyword>
<evidence type="ECO:0000256" key="15">
    <source>
        <dbReference type="ARBA" id="ARBA00023306"/>
    </source>
</evidence>
<evidence type="ECO:0000256" key="16">
    <source>
        <dbReference type="ARBA" id="ARBA00023328"/>
    </source>
</evidence>
<keyword evidence="19" id="KW-1185">Reference proteome</keyword>
<evidence type="ECO:0000256" key="10">
    <source>
        <dbReference type="ARBA" id="ARBA00022776"/>
    </source>
</evidence>
<evidence type="ECO:0000256" key="5">
    <source>
        <dbReference type="ARBA" id="ARBA00014520"/>
    </source>
</evidence>
<evidence type="ECO:0000256" key="3">
    <source>
        <dbReference type="ARBA" id="ARBA00004629"/>
    </source>
</evidence>
<evidence type="ECO:0000256" key="7">
    <source>
        <dbReference type="ARBA" id="ARBA00022490"/>
    </source>
</evidence>
<dbReference type="InterPro" id="IPR013964">
    <property type="entry name" value="DASH_Ask1"/>
</dbReference>
<dbReference type="Proteomes" id="UP000664169">
    <property type="component" value="Unassembled WGS sequence"/>
</dbReference>
<feature type="region of interest" description="Disordered" evidence="17">
    <location>
        <begin position="321"/>
        <end position="348"/>
    </location>
</feature>
<evidence type="ECO:0000256" key="9">
    <source>
        <dbReference type="ARBA" id="ARBA00022701"/>
    </source>
</evidence>
<evidence type="ECO:0000256" key="12">
    <source>
        <dbReference type="ARBA" id="ARBA00022838"/>
    </source>
</evidence>
<evidence type="ECO:0000256" key="6">
    <source>
        <dbReference type="ARBA" id="ARBA00022454"/>
    </source>
</evidence>
<dbReference type="PANTHER" id="PTHR28200">
    <property type="entry name" value="DASH COMPLEX SUBUNIT ASK1"/>
    <property type="match status" value="1"/>
</dbReference>
<dbReference type="Pfam" id="PF08655">
    <property type="entry name" value="DASH_Ask1"/>
    <property type="match status" value="1"/>
</dbReference>
<feature type="region of interest" description="Disordered" evidence="17">
    <location>
        <begin position="82"/>
        <end position="234"/>
    </location>
</feature>
<dbReference type="GO" id="GO:0072686">
    <property type="term" value="C:mitotic spindle"/>
    <property type="evidence" value="ECO:0007669"/>
    <property type="project" value="InterPro"/>
</dbReference>
<evidence type="ECO:0000256" key="17">
    <source>
        <dbReference type="SAM" id="MobiDB-lite"/>
    </source>
</evidence>
<keyword evidence="8" id="KW-0132">Cell division</keyword>
<keyword evidence="15" id="KW-0131">Cell cycle</keyword>
<feature type="compositionally biased region" description="Polar residues" evidence="17">
    <location>
        <begin position="128"/>
        <end position="137"/>
    </location>
</feature>
<feature type="compositionally biased region" description="Low complexity" evidence="17">
    <location>
        <begin position="148"/>
        <end position="162"/>
    </location>
</feature>
<evidence type="ECO:0000256" key="4">
    <source>
        <dbReference type="ARBA" id="ARBA00010731"/>
    </source>
</evidence>
<evidence type="ECO:0000256" key="1">
    <source>
        <dbReference type="ARBA" id="ARBA00004123"/>
    </source>
</evidence>